<feature type="non-terminal residue" evidence="5">
    <location>
        <position position="1"/>
    </location>
</feature>
<dbReference type="OrthoDB" id="167578at2759"/>
<protein>
    <recommendedName>
        <fullName evidence="4">FLYWCH-type domain-containing protein</fullName>
    </recommendedName>
</protein>
<organism evidence="5 6">
    <name type="scientific">Didymodactylos carnosus</name>
    <dbReference type="NCBI Taxonomy" id="1234261"/>
    <lineage>
        <taxon>Eukaryota</taxon>
        <taxon>Metazoa</taxon>
        <taxon>Spiralia</taxon>
        <taxon>Gnathifera</taxon>
        <taxon>Rotifera</taxon>
        <taxon>Eurotatoria</taxon>
        <taxon>Bdelloidea</taxon>
        <taxon>Philodinida</taxon>
        <taxon>Philodinidae</taxon>
        <taxon>Didymodactylos</taxon>
    </lineage>
</organism>
<gene>
    <name evidence="5" type="ORF">SRO942_LOCUS49025</name>
</gene>
<comment type="caution">
    <text evidence="5">The sequence shown here is derived from an EMBL/GenBank/DDBJ whole genome shotgun (WGS) entry which is preliminary data.</text>
</comment>
<dbReference type="EMBL" id="CAJOBC010128975">
    <property type="protein sequence ID" value="CAF4605672.1"/>
    <property type="molecule type" value="Genomic_DNA"/>
</dbReference>
<evidence type="ECO:0000259" key="4">
    <source>
        <dbReference type="Pfam" id="PF04500"/>
    </source>
</evidence>
<feature type="non-terminal residue" evidence="5">
    <location>
        <position position="132"/>
    </location>
</feature>
<evidence type="ECO:0000256" key="3">
    <source>
        <dbReference type="ARBA" id="ARBA00022833"/>
    </source>
</evidence>
<feature type="domain" description="FLYWCH-type" evidence="4">
    <location>
        <begin position="22"/>
        <end position="79"/>
    </location>
</feature>
<keyword evidence="2" id="KW-0863">Zinc-finger</keyword>
<keyword evidence="1" id="KW-0479">Metal-binding</keyword>
<reference evidence="5" key="1">
    <citation type="submission" date="2021-02" db="EMBL/GenBank/DDBJ databases">
        <authorList>
            <person name="Nowell W R."/>
        </authorList>
    </citation>
    <scope>NUCLEOTIDE SEQUENCE</scope>
</reference>
<dbReference type="Proteomes" id="UP000681722">
    <property type="component" value="Unassembled WGS sequence"/>
</dbReference>
<name>A0A8S2Z6P4_9BILA</name>
<dbReference type="AlphaFoldDB" id="A0A8S2Z6P4"/>
<accession>A0A8S2Z6P4</accession>
<dbReference type="Pfam" id="PF04500">
    <property type="entry name" value="FLYWCH"/>
    <property type="match status" value="1"/>
</dbReference>
<proteinExistence type="predicted"/>
<keyword evidence="3" id="KW-0862">Zinc</keyword>
<dbReference type="GO" id="GO:0008270">
    <property type="term" value="F:zinc ion binding"/>
    <property type="evidence" value="ECO:0007669"/>
    <property type="project" value="UniProtKB-KW"/>
</dbReference>
<sequence length="132" mass="15057">ALSLNYLYYQHYFTYIRLILMETNKDKPVFIHNGYTYIISKRSGQKTIWVCRRNRHSQCRGRLHTINNTVVNETGEHNHEPSSVDREVIQATAAMQHAASTTDKSTHDIVASGVAQLSTQAISSLPDLRNLK</sequence>
<evidence type="ECO:0000256" key="1">
    <source>
        <dbReference type="ARBA" id="ARBA00022723"/>
    </source>
</evidence>
<dbReference type="InterPro" id="IPR007588">
    <property type="entry name" value="Znf_FLYWCH"/>
</dbReference>
<evidence type="ECO:0000313" key="6">
    <source>
        <dbReference type="Proteomes" id="UP000681722"/>
    </source>
</evidence>
<evidence type="ECO:0000256" key="2">
    <source>
        <dbReference type="ARBA" id="ARBA00022771"/>
    </source>
</evidence>
<dbReference type="Gene3D" id="2.20.25.240">
    <property type="match status" value="1"/>
</dbReference>
<evidence type="ECO:0000313" key="5">
    <source>
        <dbReference type="EMBL" id="CAF4605672.1"/>
    </source>
</evidence>